<keyword evidence="3" id="KW-1185">Reference proteome</keyword>
<reference evidence="2 3" key="1">
    <citation type="submission" date="2014-11" db="EMBL/GenBank/DDBJ databases">
        <authorList>
            <person name="Zhu J."/>
            <person name="Qi W."/>
            <person name="Song R."/>
        </authorList>
    </citation>
    <scope>NUCLEOTIDE SEQUENCE [LARGE SCALE GENOMIC DNA]</scope>
</reference>
<dbReference type="AlphaFoldDB" id="A0A0G4G2M5"/>
<sequence length="744" mass="81847">MDGPPAKAPRTAASSQSDDPSNRIASNSLTSLLDGLIWLNVSSYQSVKERLATSCVCRAFYWAIYSLIRVINWHRPNHGLSCKGPGGSLVTFEQQQHAVILLPREEEVKEIGRARLFAFVSLQLVSHTDTLKAVQTTQAKQQRDGDDDADEEGSDLPVAQVKGPDAVFPSVTSVEVDSLDGLHLFQQRKLVCPALDRLTGKVLSERETSHLVGMYIPGKWASMQASMRAAFDGSLAFILGSSPSLTHLDIFPLLCCCTRVYGRNSVMPLTTAALSSLKNLRHVGHLKLWGSTASERTSELTLLRQLAPGSGGGAGAGSSSSASAAPSPSPFPSPSQAGAATKRHLKVNCFLRIVHDLDHRPVWSNDSLETIREAEKMGWEVVREGGTTSIDCHGETTEGPPTAETLAVVETIKRHAVGGDRVSLDECDSRSGDPTSPHFSGIRLDSARRLDIELGIRGPDVAAESFNSIPHWLIEETTLKSLCNVTELYLTDNGNKRYVPTCDPEYLMPPTTPNRLSRLLSSLPALTHVRFGTVSGILASEALTYIQQGVAKPLKKLEIVHNEPLFFNRPRTKAAAPVAFPSPHTARQYPTVEELSIEIQPIDMYMVASAQDIYNARAESVPERLRDLFRLIHEVRPKHATTFKLNERADIFTAPSDADRVENELDLLFRQGRVRDGMAEYGMEVPFPIAYKRFDDYNGQGSSIEDLAARPREHQLTVTMLIWPWDDSDADEEERGEIVSCHCE</sequence>
<gene>
    <name evidence="2" type="ORF">Vbra_16806</name>
</gene>
<dbReference type="PhylomeDB" id="A0A0G4G2M5"/>
<evidence type="ECO:0000256" key="1">
    <source>
        <dbReference type="SAM" id="MobiDB-lite"/>
    </source>
</evidence>
<feature type="region of interest" description="Disordered" evidence="1">
    <location>
        <begin position="306"/>
        <end position="338"/>
    </location>
</feature>
<evidence type="ECO:0000313" key="2">
    <source>
        <dbReference type="EMBL" id="CEM22529.1"/>
    </source>
</evidence>
<feature type="compositionally biased region" description="Acidic residues" evidence="1">
    <location>
        <begin position="145"/>
        <end position="154"/>
    </location>
</feature>
<dbReference type="InParanoid" id="A0A0G4G2M5"/>
<name>A0A0G4G2M5_VITBC</name>
<organism evidence="2 3">
    <name type="scientific">Vitrella brassicaformis (strain CCMP3155)</name>
    <dbReference type="NCBI Taxonomy" id="1169540"/>
    <lineage>
        <taxon>Eukaryota</taxon>
        <taxon>Sar</taxon>
        <taxon>Alveolata</taxon>
        <taxon>Colpodellida</taxon>
        <taxon>Vitrellaceae</taxon>
        <taxon>Vitrella</taxon>
    </lineage>
</organism>
<dbReference type="Proteomes" id="UP000041254">
    <property type="component" value="Unassembled WGS sequence"/>
</dbReference>
<feature type="compositionally biased region" description="Low complexity" evidence="1">
    <location>
        <begin position="317"/>
        <end position="326"/>
    </location>
</feature>
<dbReference type="EMBL" id="CDMY01000553">
    <property type="protein sequence ID" value="CEM22529.1"/>
    <property type="molecule type" value="Genomic_DNA"/>
</dbReference>
<evidence type="ECO:0000313" key="3">
    <source>
        <dbReference type="Proteomes" id="UP000041254"/>
    </source>
</evidence>
<accession>A0A0G4G2M5</accession>
<feature type="region of interest" description="Disordered" evidence="1">
    <location>
        <begin position="1"/>
        <end position="23"/>
    </location>
</feature>
<feature type="compositionally biased region" description="Polar residues" evidence="1">
    <location>
        <begin position="12"/>
        <end position="23"/>
    </location>
</feature>
<proteinExistence type="predicted"/>
<dbReference type="VEuPathDB" id="CryptoDB:Vbra_16806"/>
<protein>
    <submittedName>
        <fullName evidence="2">Uncharacterized protein</fullName>
    </submittedName>
</protein>
<feature type="region of interest" description="Disordered" evidence="1">
    <location>
        <begin position="135"/>
        <end position="156"/>
    </location>
</feature>